<comment type="caution">
    <text evidence="1">The sequence shown here is derived from an EMBL/GenBank/DDBJ whole genome shotgun (WGS) entry which is preliminary data.</text>
</comment>
<accession>A0AA86N5U6</accession>
<reference evidence="1" key="1">
    <citation type="submission" date="2023-06" db="EMBL/GenBank/DDBJ databases">
        <authorList>
            <person name="Kurt Z."/>
        </authorList>
    </citation>
    <scope>NUCLEOTIDE SEQUENCE</scope>
</reference>
<dbReference type="AlphaFoldDB" id="A0AA86N5U6"/>
<organism evidence="1">
    <name type="scientific">Hexamita inflata</name>
    <dbReference type="NCBI Taxonomy" id="28002"/>
    <lineage>
        <taxon>Eukaryota</taxon>
        <taxon>Metamonada</taxon>
        <taxon>Diplomonadida</taxon>
        <taxon>Hexamitidae</taxon>
        <taxon>Hexamitinae</taxon>
        <taxon>Hexamita</taxon>
    </lineage>
</organism>
<dbReference type="EMBL" id="CAXDID020000270">
    <property type="protein sequence ID" value="CAL6067898.1"/>
    <property type="molecule type" value="Genomic_DNA"/>
</dbReference>
<reference evidence="2 3" key="2">
    <citation type="submission" date="2024-07" db="EMBL/GenBank/DDBJ databases">
        <authorList>
            <person name="Akdeniz Z."/>
        </authorList>
    </citation>
    <scope>NUCLEOTIDE SEQUENCE [LARGE SCALE GENOMIC DNA]</scope>
</reference>
<sequence>MLTKVQTVQFGAVLKFLIEQITNKIINSNLELFYTIQQLTIQQRTGFWKSVGSGINVTANEAHDYYYNTWTLQFYQNHQDYRAQLVELFHEQISYCKDAKDAIWQTVDQFQKKYPCNNCNERKLFQMLYHLASAKNKTPRKINKSNQSPQYEVCEQFRFQNAVQQLNIIE</sequence>
<gene>
    <name evidence="2" type="ORF">HINF_LOCUS53244</name>
    <name evidence="1" type="ORF">HINF_LOCUS936</name>
</gene>
<name>A0AA86N5U6_9EUKA</name>
<evidence type="ECO:0000313" key="1">
    <source>
        <dbReference type="EMBL" id="CAI9913291.1"/>
    </source>
</evidence>
<protein>
    <submittedName>
        <fullName evidence="1">Uncharacterized protein</fullName>
    </submittedName>
</protein>
<proteinExistence type="predicted"/>
<keyword evidence="3" id="KW-1185">Reference proteome</keyword>
<dbReference type="EMBL" id="CATOUU010000022">
    <property type="protein sequence ID" value="CAI9913291.1"/>
    <property type="molecule type" value="Genomic_DNA"/>
</dbReference>
<evidence type="ECO:0000313" key="2">
    <source>
        <dbReference type="EMBL" id="CAL6067898.1"/>
    </source>
</evidence>
<dbReference type="Proteomes" id="UP001642409">
    <property type="component" value="Unassembled WGS sequence"/>
</dbReference>
<evidence type="ECO:0000313" key="3">
    <source>
        <dbReference type="Proteomes" id="UP001642409"/>
    </source>
</evidence>